<dbReference type="PANTHER" id="PTHR36115:SF6">
    <property type="entry name" value="PROLINE-RICH ANTIGEN HOMOLOG"/>
    <property type="match status" value="1"/>
</dbReference>
<protein>
    <submittedName>
        <fullName evidence="8">Putative RDD family membrane protein YckC</fullName>
    </submittedName>
</protein>
<dbReference type="RefSeq" id="WP_179815480.1">
    <property type="nucleotide sequence ID" value="NZ_JACBZD010000001.1"/>
</dbReference>
<dbReference type="Proteomes" id="UP000567795">
    <property type="component" value="Unassembled WGS sequence"/>
</dbReference>
<name>A0A853A991_9ACTN</name>
<feature type="domain" description="RDD" evidence="7">
    <location>
        <begin position="44"/>
        <end position="149"/>
    </location>
</feature>
<keyword evidence="5 6" id="KW-0472">Membrane</keyword>
<feature type="transmembrane region" description="Helical" evidence="6">
    <location>
        <begin position="120"/>
        <end position="136"/>
    </location>
</feature>
<proteinExistence type="predicted"/>
<gene>
    <name evidence="8" type="ORF">FHU37_003925</name>
</gene>
<evidence type="ECO:0000313" key="9">
    <source>
        <dbReference type="Proteomes" id="UP000567795"/>
    </source>
</evidence>
<dbReference type="Pfam" id="PF06271">
    <property type="entry name" value="RDD"/>
    <property type="match status" value="1"/>
</dbReference>
<evidence type="ECO:0000256" key="3">
    <source>
        <dbReference type="ARBA" id="ARBA00022692"/>
    </source>
</evidence>
<dbReference type="PANTHER" id="PTHR36115">
    <property type="entry name" value="PROLINE-RICH ANTIGEN HOMOLOG-RELATED"/>
    <property type="match status" value="1"/>
</dbReference>
<evidence type="ECO:0000256" key="5">
    <source>
        <dbReference type="ARBA" id="ARBA00023136"/>
    </source>
</evidence>
<dbReference type="EMBL" id="JACBZD010000001">
    <property type="protein sequence ID" value="NYI06982.1"/>
    <property type="molecule type" value="Genomic_DNA"/>
</dbReference>
<keyword evidence="9" id="KW-1185">Reference proteome</keyword>
<evidence type="ECO:0000256" key="4">
    <source>
        <dbReference type="ARBA" id="ARBA00022989"/>
    </source>
</evidence>
<dbReference type="AlphaFoldDB" id="A0A853A991"/>
<accession>A0A853A991</accession>
<keyword evidence="4 6" id="KW-1133">Transmembrane helix</keyword>
<dbReference type="InterPro" id="IPR051791">
    <property type="entry name" value="Pra-immunoreactive"/>
</dbReference>
<evidence type="ECO:0000259" key="7">
    <source>
        <dbReference type="Pfam" id="PF06271"/>
    </source>
</evidence>
<comment type="subcellular location">
    <subcellularLocation>
        <location evidence="1">Cell membrane</location>
        <topology evidence="1">Multi-pass membrane protein</topology>
    </subcellularLocation>
</comment>
<reference evidence="8 9" key="1">
    <citation type="submission" date="2020-07" db="EMBL/GenBank/DDBJ databases">
        <title>Sequencing the genomes of 1000 actinobacteria strains.</title>
        <authorList>
            <person name="Klenk H.-P."/>
        </authorList>
    </citation>
    <scope>NUCLEOTIDE SEQUENCE [LARGE SCALE GENOMIC DNA]</scope>
    <source>
        <strain evidence="8 9">DSM 42178</strain>
    </source>
</reference>
<evidence type="ECO:0000256" key="2">
    <source>
        <dbReference type="ARBA" id="ARBA00022475"/>
    </source>
</evidence>
<sequence length="155" mass="16631">MDSRRALGTWISGPQAAAEEMGVDFGYRGERLGLPRSGSGAIAPNGRRIGALFVDWWACSLIATQLISPGDQMTASLWAAGLFLVMSLLLIGTTGLTVGKRLFGLRVIRLDGRRPGPGRVLARTVLLLLVVPAVIWDRDGRGLHDKLAGTVEVRL</sequence>
<dbReference type="GO" id="GO:0005886">
    <property type="term" value="C:plasma membrane"/>
    <property type="evidence" value="ECO:0007669"/>
    <property type="project" value="UniProtKB-SubCell"/>
</dbReference>
<evidence type="ECO:0000256" key="6">
    <source>
        <dbReference type="SAM" id="Phobius"/>
    </source>
</evidence>
<evidence type="ECO:0000256" key="1">
    <source>
        <dbReference type="ARBA" id="ARBA00004651"/>
    </source>
</evidence>
<dbReference type="PIRSF" id="PIRSF021697">
    <property type="entry name" value="UCP021697"/>
    <property type="match status" value="1"/>
</dbReference>
<keyword evidence="2" id="KW-1003">Cell membrane</keyword>
<comment type="caution">
    <text evidence="8">The sequence shown here is derived from an EMBL/GenBank/DDBJ whole genome shotgun (WGS) entry which is preliminary data.</text>
</comment>
<feature type="transmembrane region" description="Helical" evidence="6">
    <location>
        <begin position="77"/>
        <end position="99"/>
    </location>
</feature>
<keyword evidence="3 6" id="KW-0812">Transmembrane</keyword>
<dbReference type="InterPro" id="IPR010432">
    <property type="entry name" value="RDD"/>
</dbReference>
<organism evidence="8 9">
    <name type="scientific">Allostreptomyces psammosilenae</name>
    <dbReference type="NCBI Taxonomy" id="1892865"/>
    <lineage>
        <taxon>Bacteria</taxon>
        <taxon>Bacillati</taxon>
        <taxon>Actinomycetota</taxon>
        <taxon>Actinomycetes</taxon>
        <taxon>Kitasatosporales</taxon>
        <taxon>Streptomycetaceae</taxon>
        <taxon>Allostreptomyces</taxon>
    </lineage>
</organism>
<evidence type="ECO:0000313" key="8">
    <source>
        <dbReference type="EMBL" id="NYI06982.1"/>
    </source>
</evidence>
<dbReference type="InterPro" id="IPR016795">
    <property type="entry name" value="UCP021697"/>
</dbReference>